<dbReference type="STRING" id="930129.SAMN05216352_104307"/>
<keyword evidence="3" id="KW-1185">Reference proteome</keyword>
<sequence>MDYFKELGVDVLRLNPFYRSPDIDNGYDISNYYAIMEKAQDFEVFNRLVSEIHARDMKVIMDLVVNHCIYQQKIKDC</sequence>
<accession>A0A1G8HKZ8</accession>
<evidence type="ECO:0000313" key="2">
    <source>
        <dbReference type="EMBL" id="SDI07285.1"/>
    </source>
</evidence>
<dbReference type="SUPFAM" id="SSF51445">
    <property type="entry name" value="(Trans)glycosidases"/>
    <property type="match status" value="1"/>
</dbReference>
<proteinExistence type="predicted"/>
<dbReference type="Gene3D" id="3.20.20.80">
    <property type="entry name" value="Glycosidases"/>
    <property type="match status" value="1"/>
</dbReference>
<reference evidence="2 3" key="1">
    <citation type="submission" date="2016-10" db="EMBL/GenBank/DDBJ databases">
        <authorList>
            <person name="de Groot N.N."/>
        </authorList>
    </citation>
    <scope>NUCLEOTIDE SEQUENCE [LARGE SCALE GENOMIC DNA]</scope>
    <source>
        <strain evidence="3">P4B,CCM 7963,CECT 7998,DSM 25260,IBRC-M 10614,KCTC 13821</strain>
    </source>
</reference>
<dbReference type="AlphaFoldDB" id="A0A1G8HKZ8"/>
<dbReference type="Pfam" id="PF00128">
    <property type="entry name" value="Alpha-amylase"/>
    <property type="match status" value="1"/>
</dbReference>
<dbReference type="PANTHER" id="PTHR10357">
    <property type="entry name" value="ALPHA-AMYLASE FAMILY MEMBER"/>
    <property type="match status" value="1"/>
</dbReference>
<feature type="domain" description="Glycosyl hydrolase family 13 catalytic" evidence="1">
    <location>
        <begin position="1"/>
        <end position="73"/>
    </location>
</feature>
<dbReference type="PANTHER" id="PTHR10357:SF178">
    <property type="entry name" value="OLIGO-1,6-GLUCOSIDASE 3-RELATED"/>
    <property type="match status" value="1"/>
</dbReference>
<dbReference type="Proteomes" id="UP000199017">
    <property type="component" value="Unassembled WGS sequence"/>
</dbReference>
<protein>
    <submittedName>
        <fullName evidence="2">Oligo-1,6-glucosidase</fullName>
    </submittedName>
</protein>
<dbReference type="GO" id="GO:0004556">
    <property type="term" value="F:alpha-amylase activity"/>
    <property type="evidence" value="ECO:0007669"/>
    <property type="project" value="TreeGrafter"/>
</dbReference>
<name>A0A1G8HKZ8_9BACI</name>
<dbReference type="EMBL" id="FNDU01000004">
    <property type="protein sequence ID" value="SDI07285.1"/>
    <property type="molecule type" value="Genomic_DNA"/>
</dbReference>
<organism evidence="2 3">
    <name type="scientific">Alteribacillus bidgolensis</name>
    <dbReference type="NCBI Taxonomy" id="930129"/>
    <lineage>
        <taxon>Bacteria</taxon>
        <taxon>Bacillati</taxon>
        <taxon>Bacillota</taxon>
        <taxon>Bacilli</taxon>
        <taxon>Bacillales</taxon>
        <taxon>Bacillaceae</taxon>
        <taxon>Alteribacillus</taxon>
    </lineage>
</organism>
<gene>
    <name evidence="2" type="ORF">SAMN05216352_104307</name>
</gene>
<evidence type="ECO:0000313" key="3">
    <source>
        <dbReference type="Proteomes" id="UP000199017"/>
    </source>
</evidence>
<dbReference type="InterPro" id="IPR017853">
    <property type="entry name" value="GH"/>
</dbReference>
<dbReference type="GO" id="GO:0009313">
    <property type="term" value="P:oligosaccharide catabolic process"/>
    <property type="evidence" value="ECO:0007669"/>
    <property type="project" value="TreeGrafter"/>
</dbReference>
<evidence type="ECO:0000259" key="1">
    <source>
        <dbReference type="Pfam" id="PF00128"/>
    </source>
</evidence>
<dbReference type="InterPro" id="IPR006047">
    <property type="entry name" value="GH13_cat_dom"/>
</dbReference>